<name>A0A7Y0L3I5_9FIRM</name>
<evidence type="ECO:0000313" key="3">
    <source>
        <dbReference type="EMBL" id="NMP22626.1"/>
    </source>
</evidence>
<accession>A0A7Y0L3I5</accession>
<dbReference type="EMBL" id="JABBVZ010000027">
    <property type="protein sequence ID" value="NMP22626.1"/>
    <property type="molecule type" value="Genomic_DNA"/>
</dbReference>
<organism evidence="3 4">
    <name type="scientific">Sulfobacillus harzensis</name>
    <dbReference type="NCBI Taxonomy" id="2729629"/>
    <lineage>
        <taxon>Bacteria</taxon>
        <taxon>Bacillati</taxon>
        <taxon>Bacillota</taxon>
        <taxon>Clostridia</taxon>
        <taxon>Eubacteriales</taxon>
        <taxon>Clostridiales Family XVII. Incertae Sedis</taxon>
        <taxon>Sulfobacillus</taxon>
    </lineage>
</organism>
<comment type="similarity">
    <text evidence="1">Belongs to the short-chain dehydrogenases/reductases (SDR) family.</text>
</comment>
<gene>
    <name evidence="3" type="ORF">HIJ39_09710</name>
</gene>
<comment type="caution">
    <text evidence="3">The sequence shown here is derived from an EMBL/GenBank/DDBJ whole genome shotgun (WGS) entry which is preliminary data.</text>
</comment>
<dbReference type="GO" id="GO:0016491">
    <property type="term" value="F:oxidoreductase activity"/>
    <property type="evidence" value="ECO:0007669"/>
    <property type="project" value="UniProtKB-KW"/>
</dbReference>
<dbReference type="PRINTS" id="PR00080">
    <property type="entry name" value="SDRFAMILY"/>
</dbReference>
<dbReference type="PRINTS" id="PR00081">
    <property type="entry name" value="GDHRDH"/>
</dbReference>
<dbReference type="InterPro" id="IPR036291">
    <property type="entry name" value="NAD(P)-bd_dom_sf"/>
</dbReference>
<dbReference type="FunFam" id="3.40.50.720:FF:000084">
    <property type="entry name" value="Short-chain dehydrogenase reductase"/>
    <property type="match status" value="1"/>
</dbReference>
<keyword evidence="4" id="KW-1185">Reference proteome</keyword>
<proteinExistence type="inferred from homology"/>
<dbReference type="Gene3D" id="3.40.50.720">
    <property type="entry name" value="NAD(P)-binding Rossmann-like Domain"/>
    <property type="match status" value="1"/>
</dbReference>
<evidence type="ECO:0000256" key="1">
    <source>
        <dbReference type="ARBA" id="ARBA00006484"/>
    </source>
</evidence>
<dbReference type="SUPFAM" id="SSF51735">
    <property type="entry name" value="NAD(P)-binding Rossmann-fold domains"/>
    <property type="match status" value="1"/>
</dbReference>
<evidence type="ECO:0000313" key="4">
    <source>
        <dbReference type="Proteomes" id="UP000533476"/>
    </source>
</evidence>
<protein>
    <submittedName>
        <fullName evidence="3">SDR family oxidoreductase</fullName>
    </submittedName>
</protein>
<dbReference type="NCBIfam" id="NF005559">
    <property type="entry name" value="PRK07231.1"/>
    <property type="match status" value="1"/>
</dbReference>
<dbReference type="Pfam" id="PF13561">
    <property type="entry name" value="adh_short_C2"/>
    <property type="match status" value="1"/>
</dbReference>
<evidence type="ECO:0000256" key="2">
    <source>
        <dbReference type="ARBA" id="ARBA00023002"/>
    </source>
</evidence>
<dbReference type="CDD" id="cd05233">
    <property type="entry name" value="SDR_c"/>
    <property type="match status" value="1"/>
</dbReference>
<sequence>MNCRDQVVLVTGAASGIGFAVASAYAREGARVAMVDLRREAVTEAAQRIFDQDLVYPVQADVRLVEEIERALDGVGSRFGTPTILVNAAGLYPSDPVLEMSEVAWDRVLDTNLKGPFFTSQSFARRLIRQNVKGNIVNITSGAAKRARPGAAHYSASKAGLAMLTQALAIELAPFGIRVNAVSPGFVEVHSAVNQLSTRYVEAIRRTIPLGRAGAPEDIAHAVLFLTGPGSDWITGTVFRVDGGSAAGTTALPLSRVDQEEGGDNDPQAL</sequence>
<dbReference type="Proteomes" id="UP000533476">
    <property type="component" value="Unassembled WGS sequence"/>
</dbReference>
<reference evidence="3 4" key="1">
    <citation type="submission" date="2020-04" db="EMBL/GenBank/DDBJ databases">
        <authorList>
            <person name="Zhang R."/>
            <person name="Schippers A."/>
        </authorList>
    </citation>
    <scope>NUCLEOTIDE SEQUENCE [LARGE SCALE GENOMIC DNA]</scope>
    <source>
        <strain evidence="3 4">DSM 109850</strain>
    </source>
</reference>
<dbReference type="RefSeq" id="WP_169099111.1">
    <property type="nucleotide sequence ID" value="NZ_JABBVZ010000027.1"/>
</dbReference>
<dbReference type="InterPro" id="IPR020904">
    <property type="entry name" value="Sc_DH/Rdtase_CS"/>
</dbReference>
<dbReference type="PANTHER" id="PTHR43639">
    <property type="entry name" value="OXIDOREDUCTASE, SHORT-CHAIN DEHYDROGENASE/REDUCTASE FAMILY (AFU_ORTHOLOGUE AFUA_5G02870)"/>
    <property type="match status" value="1"/>
</dbReference>
<dbReference type="PROSITE" id="PS00061">
    <property type="entry name" value="ADH_SHORT"/>
    <property type="match status" value="1"/>
</dbReference>
<dbReference type="AlphaFoldDB" id="A0A7Y0L3I5"/>
<dbReference type="PANTHER" id="PTHR43639:SF1">
    <property type="entry name" value="SHORT-CHAIN DEHYDROGENASE_REDUCTASE FAMILY PROTEIN"/>
    <property type="match status" value="1"/>
</dbReference>
<dbReference type="GO" id="GO:0008206">
    <property type="term" value="P:bile acid metabolic process"/>
    <property type="evidence" value="ECO:0007669"/>
    <property type="project" value="UniProtKB-ARBA"/>
</dbReference>
<keyword evidence="2" id="KW-0560">Oxidoreductase</keyword>
<dbReference type="InterPro" id="IPR002347">
    <property type="entry name" value="SDR_fam"/>
</dbReference>